<sequence length="364" mass="40316">MGSDPNNKDDDYDDGVLPPSVYDAEETPEEDLWFLPGPPEDFAPGESPLIFARQKPPPAVTDWDRAERAEYKALVAAAEAVARYGARLAALPSDVVERIALQSVAAILRSEGVWVKPEQIALFRALRISSQEETRDLERASWAVRRLIGMRHGQPMDDGLRAFLGRQKVAQMQELPNDDRALGEELDHAGEDWVRLMQPMGGLHPLTRAACGLFLWRRMQITAPDEALEPMAAAVLIGAGGQAPFLPMPEGMAALHMRASTPEDAVRSFYRAAEQGALAALLEVERLLTWRARAKEATADLSGRTPPSLVETALRFPVFSAELAARLANCAPMSARRNLKLFEERGLLREVTGQQRYRFWTALL</sequence>
<dbReference type="Proteomes" id="UP000184211">
    <property type="component" value="Unassembled WGS sequence"/>
</dbReference>
<feature type="domain" description="HTH DNA binding" evidence="2">
    <location>
        <begin position="307"/>
        <end position="361"/>
    </location>
</feature>
<gene>
    <name evidence="3" type="ORF">SAMN04488044_3285</name>
</gene>
<feature type="region of interest" description="Disordered" evidence="1">
    <location>
        <begin position="1"/>
        <end position="56"/>
    </location>
</feature>
<accession>A0A1M5VVX1</accession>
<evidence type="ECO:0000256" key="1">
    <source>
        <dbReference type="SAM" id="MobiDB-lite"/>
    </source>
</evidence>
<dbReference type="STRING" id="870908.SAMN04488044_3285"/>
<organism evidence="3 4">
    <name type="scientific">Cognatishimia maritima</name>
    <dbReference type="NCBI Taxonomy" id="870908"/>
    <lineage>
        <taxon>Bacteria</taxon>
        <taxon>Pseudomonadati</taxon>
        <taxon>Pseudomonadota</taxon>
        <taxon>Alphaproteobacteria</taxon>
        <taxon>Rhodobacterales</taxon>
        <taxon>Paracoccaceae</taxon>
        <taxon>Cognatishimia</taxon>
    </lineage>
</organism>
<evidence type="ECO:0000313" key="4">
    <source>
        <dbReference type="Proteomes" id="UP000184211"/>
    </source>
</evidence>
<evidence type="ECO:0000313" key="3">
    <source>
        <dbReference type="EMBL" id="SHH79361.1"/>
    </source>
</evidence>
<dbReference type="Pfam" id="PF11972">
    <property type="entry name" value="HTH_13"/>
    <property type="match status" value="1"/>
</dbReference>
<name>A0A1M5VVX1_9RHOB</name>
<dbReference type="InterPro" id="IPR021068">
    <property type="entry name" value="HTH_DNA-bd"/>
</dbReference>
<dbReference type="AlphaFoldDB" id="A0A1M5VVX1"/>
<dbReference type="OrthoDB" id="8455637at2"/>
<feature type="compositionally biased region" description="Acidic residues" evidence="1">
    <location>
        <begin position="23"/>
        <end position="32"/>
    </location>
</feature>
<reference evidence="4" key="1">
    <citation type="submission" date="2016-11" db="EMBL/GenBank/DDBJ databases">
        <authorList>
            <person name="Varghese N."/>
            <person name="Submissions S."/>
        </authorList>
    </citation>
    <scope>NUCLEOTIDE SEQUENCE [LARGE SCALE GENOMIC DNA]</scope>
    <source>
        <strain evidence="4">DSM 28223</strain>
    </source>
</reference>
<dbReference type="EMBL" id="FQWM01000009">
    <property type="protein sequence ID" value="SHH79361.1"/>
    <property type="molecule type" value="Genomic_DNA"/>
</dbReference>
<keyword evidence="4" id="KW-1185">Reference proteome</keyword>
<dbReference type="RefSeq" id="WP_072794112.1">
    <property type="nucleotide sequence ID" value="NZ_FQWM01000009.1"/>
</dbReference>
<proteinExistence type="predicted"/>
<protein>
    <submittedName>
        <fullName evidence="3">HTH DNA binding domain-containing protein</fullName>
    </submittedName>
</protein>
<evidence type="ECO:0000259" key="2">
    <source>
        <dbReference type="Pfam" id="PF11972"/>
    </source>
</evidence>